<keyword evidence="7" id="KW-1185">Reference proteome</keyword>
<evidence type="ECO:0000256" key="2">
    <source>
        <dbReference type="ARBA" id="ARBA00022630"/>
    </source>
</evidence>
<organism evidence="6 7">
    <name type="scientific">Aquamicrobium zhengzhouense</name>
    <dbReference type="NCBI Taxonomy" id="2781738"/>
    <lineage>
        <taxon>Bacteria</taxon>
        <taxon>Pseudomonadati</taxon>
        <taxon>Pseudomonadota</taxon>
        <taxon>Alphaproteobacteria</taxon>
        <taxon>Hyphomicrobiales</taxon>
        <taxon>Phyllobacteriaceae</taxon>
        <taxon>Aquamicrobium</taxon>
    </lineage>
</organism>
<evidence type="ECO:0000259" key="5">
    <source>
        <dbReference type="SMART" id="SM00903"/>
    </source>
</evidence>
<accession>A0ABS0SHM7</accession>
<dbReference type="InterPro" id="IPR012349">
    <property type="entry name" value="Split_barrel_FMN-bd"/>
</dbReference>
<gene>
    <name evidence="6" type="ORF">IOD40_18985</name>
</gene>
<proteinExistence type="inferred from homology"/>
<reference evidence="6 7" key="1">
    <citation type="submission" date="2020-10" db="EMBL/GenBank/DDBJ databases">
        <title>Aquamicrobium zhengzhouensis sp. nov., a exopolysaccharide producing bacterium isolated from farmland soil.</title>
        <authorList>
            <person name="Wang X."/>
        </authorList>
    </citation>
    <scope>NUCLEOTIDE SEQUENCE [LARGE SCALE GENOMIC DNA]</scope>
    <source>
        <strain evidence="7">cd-1</strain>
    </source>
</reference>
<keyword evidence="2" id="KW-0285">Flavoprotein</keyword>
<dbReference type="RefSeq" id="WP_198478278.1">
    <property type="nucleotide sequence ID" value="NZ_JADGMQ010000022.1"/>
</dbReference>
<dbReference type="PANTHER" id="PTHR33798:SF5">
    <property type="entry name" value="FLAVIN REDUCTASE LIKE DOMAIN-CONTAINING PROTEIN"/>
    <property type="match status" value="1"/>
</dbReference>
<protein>
    <submittedName>
        <fullName evidence="6">Flavin reductase family protein</fullName>
    </submittedName>
</protein>
<feature type="domain" description="Flavin reductase like" evidence="5">
    <location>
        <begin position="18"/>
        <end position="177"/>
    </location>
</feature>
<evidence type="ECO:0000256" key="4">
    <source>
        <dbReference type="ARBA" id="ARBA00038054"/>
    </source>
</evidence>
<evidence type="ECO:0000256" key="1">
    <source>
        <dbReference type="ARBA" id="ARBA00001917"/>
    </source>
</evidence>
<dbReference type="Pfam" id="PF01613">
    <property type="entry name" value="Flavin_Reduct"/>
    <property type="match status" value="1"/>
</dbReference>
<evidence type="ECO:0000313" key="6">
    <source>
        <dbReference type="EMBL" id="MBI1622741.1"/>
    </source>
</evidence>
<dbReference type="InterPro" id="IPR002563">
    <property type="entry name" value="Flavin_Rdtase-like_dom"/>
</dbReference>
<dbReference type="PANTHER" id="PTHR33798">
    <property type="entry name" value="FLAVOPROTEIN OXYGENASE"/>
    <property type="match status" value="1"/>
</dbReference>
<comment type="caution">
    <text evidence="6">The sequence shown here is derived from an EMBL/GenBank/DDBJ whole genome shotgun (WGS) entry which is preliminary data.</text>
</comment>
<dbReference type="EMBL" id="JADGMQ010000022">
    <property type="protein sequence ID" value="MBI1622741.1"/>
    <property type="molecule type" value="Genomic_DNA"/>
</dbReference>
<dbReference type="SMART" id="SM00903">
    <property type="entry name" value="Flavin_Reduct"/>
    <property type="match status" value="1"/>
</dbReference>
<comment type="similarity">
    <text evidence="4">Belongs to the flavoredoxin family.</text>
</comment>
<name>A0ABS0SHM7_9HYPH</name>
<evidence type="ECO:0000313" key="7">
    <source>
        <dbReference type="Proteomes" id="UP000601789"/>
    </source>
</evidence>
<keyword evidence="3" id="KW-0288">FMN</keyword>
<sequence>MLIDLRDAPLSDRGLMNAIVAPRPIAWIGSQDADGRGNLAPFSHFNVASGAPAIISVSMNTPDDRPRKDTLANILETGVFSVNLVSEALLPMMVATSAPLPKGMDEAAELGVATEPCDFIAAPRVVQAPATLECRLYRTIEIDPEREGDTLSTLVLGRVVGIHLLDEHLDEKSRFDPKRAALVARSAGIQYLTVGETVAIPAPFKRAGS</sequence>
<dbReference type="Gene3D" id="2.30.110.10">
    <property type="entry name" value="Electron Transport, Fmn-binding Protein, Chain A"/>
    <property type="match status" value="1"/>
</dbReference>
<evidence type="ECO:0000256" key="3">
    <source>
        <dbReference type="ARBA" id="ARBA00022643"/>
    </source>
</evidence>
<dbReference type="Proteomes" id="UP000601789">
    <property type="component" value="Unassembled WGS sequence"/>
</dbReference>
<dbReference type="SUPFAM" id="SSF50475">
    <property type="entry name" value="FMN-binding split barrel"/>
    <property type="match status" value="1"/>
</dbReference>
<comment type="cofactor">
    <cofactor evidence="1">
        <name>FMN</name>
        <dbReference type="ChEBI" id="CHEBI:58210"/>
    </cofactor>
</comment>